<gene>
    <name evidence="1" type="ORF">LCGC14_3057050</name>
</gene>
<evidence type="ECO:0000313" key="1">
    <source>
        <dbReference type="EMBL" id="KKK57183.1"/>
    </source>
</evidence>
<dbReference type="EMBL" id="LAZR01064615">
    <property type="protein sequence ID" value="KKK57183.1"/>
    <property type="molecule type" value="Genomic_DNA"/>
</dbReference>
<dbReference type="AlphaFoldDB" id="A0A0F8WKH3"/>
<sequence>GGYSMSTTAKQAFDLAVARSSLNNPDSFPPAQAVRYIANAEKAAYLLAAKLNPEHFGKRADSATRADHDATWSLSTTPGGIGSIISFDVAAMTGAPVGSIAVGDRLNWISKRWPTFALAPRVYTLKQILYGFEDELGVADTDFVTQVTVYYSELPAGPTAMGTTLSLEDEWIDLIVLPLAKNFALRDQRAGEIASIEDELKMVRAMFAEHVGVFDGGTIRPVQSVPVLTALDSSAPKG</sequence>
<feature type="non-terminal residue" evidence="1">
    <location>
        <position position="1"/>
    </location>
</feature>
<accession>A0A0F8WKH3</accession>
<proteinExistence type="predicted"/>
<name>A0A0F8WKH3_9ZZZZ</name>
<reference evidence="1" key="1">
    <citation type="journal article" date="2015" name="Nature">
        <title>Complex archaea that bridge the gap between prokaryotes and eukaryotes.</title>
        <authorList>
            <person name="Spang A."/>
            <person name="Saw J.H."/>
            <person name="Jorgensen S.L."/>
            <person name="Zaremba-Niedzwiedzka K."/>
            <person name="Martijn J."/>
            <person name="Lind A.E."/>
            <person name="van Eijk R."/>
            <person name="Schleper C."/>
            <person name="Guy L."/>
            <person name="Ettema T.J."/>
        </authorList>
    </citation>
    <scope>NUCLEOTIDE SEQUENCE</scope>
</reference>
<protein>
    <submittedName>
        <fullName evidence="1">Uncharacterized protein</fullName>
    </submittedName>
</protein>
<organism evidence="1">
    <name type="scientific">marine sediment metagenome</name>
    <dbReference type="NCBI Taxonomy" id="412755"/>
    <lineage>
        <taxon>unclassified sequences</taxon>
        <taxon>metagenomes</taxon>
        <taxon>ecological metagenomes</taxon>
    </lineage>
</organism>
<comment type="caution">
    <text evidence="1">The sequence shown here is derived from an EMBL/GenBank/DDBJ whole genome shotgun (WGS) entry which is preliminary data.</text>
</comment>